<proteinExistence type="predicted"/>
<feature type="domain" description="BTB" evidence="1">
    <location>
        <begin position="303"/>
        <end position="371"/>
    </location>
</feature>
<name>A0AAV9J4T0_9PEZI</name>
<dbReference type="AlphaFoldDB" id="A0AAV9J4T0"/>
<organism evidence="2 3">
    <name type="scientific">Oleoguttula mirabilis</name>
    <dbReference type="NCBI Taxonomy" id="1507867"/>
    <lineage>
        <taxon>Eukaryota</taxon>
        <taxon>Fungi</taxon>
        <taxon>Dikarya</taxon>
        <taxon>Ascomycota</taxon>
        <taxon>Pezizomycotina</taxon>
        <taxon>Dothideomycetes</taxon>
        <taxon>Dothideomycetidae</taxon>
        <taxon>Mycosphaerellales</taxon>
        <taxon>Teratosphaeriaceae</taxon>
        <taxon>Oleoguttula</taxon>
    </lineage>
</organism>
<dbReference type="PANTHER" id="PTHR47843:SF2">
    <property type="entry name" value="BTB DOMAIN-CONTAINING PROTEIN"/>
    <property type="match status" value="1"/>
</dbReference>
<dbReference type="Gene3D" id="3.30.710.10">
    <property type="entry name" value="Potassium Channel Kv1.1, Chain A"/>
    <property type="match status" value="2"/>
</dbReference>
<dbReference type="Proteomes" id="UP001324427">
    <property type="component" value="Unassembled WGS sequence"/>
</dbReference>
<dbReference type="Pfam" id="PF00651">
    <property type="entry name" value="BTB"/>
    <property type="match status" value="1"/>
</dbReference>
<dbReference type="EMBL" id="JAVFHQ010000089">
    <property type="protein sequence ID" value="KAK4539602.1"/>
    <property type="molecule type" value="Genomic_DNA"/>
</dbReference>
<dbReference type="PROSITE" id="PS50097">
    <property type="entry name" value="BTB"/>
    <property type="match status" value="1"/>
</dbReference>
<dbReference type="SUPFAM" id="SSF54695">
    <property type="entry name" value="POZ domain"/>
    <property type="match status" value="1"/>
</dbReference>
<dbReference type="InterPro" id="IPR011333">
    <property type="entry name" value="SKP1/BTB/POZ_sf"/>
</dbReference>
<dbReference type="CDD" id="cd18186">
    <property type="entry name" value="BTB_POZ_ZBTB_KLHL-like"/>
    <property type="match status" value="1"/>
</dbReference>
<reference evidence="2 3" key="1">
    <citation type="submission" date="2021-11" db="EMBL/GenBank/DDBJ databases">
        <title>Black yeast isolated from Biological Soil Crust.</title>
        <authorList>
            <person name="Kurbessoian T."/>
        </authorList>
    </citation>
    <scope>NUCLEOTIDE SEQUENCE [LARGE SCALE GENOMIC DNA]</scope>
    <source>
        <strain evidence="2 3">CCFEE 5522</strain>
    </source>
</reference>
<evidence type="ECO:0000313" key="2">
    <source>
        <dbReference type="EMBL" id="KAK4539602.1"/>
    </source>
</evidence>
<keyword evidence="3" id="KW-1185">Reference proteome</keyword>
<sequence length="506" mass="57235">MNAVLLPQKRAAEVNDGKTCSKKPKQEVHPAQLLRTTSYFGRYLDHVTFLVGPKAVPFTVHTGVLIERCPAFADNVLGIEVVRDRAALDGRKVLLEQEEARIFWIFLVWLYTCELVPPPEELGVGIDGVDVRVLGLPRRFADDEDSNTTGSWNDEDLVDIYLFGRRLQIDNLTTVAISTLATENGRIVRTASIAAVRKAFGAGHWAKLMCDYLVDEAEWYADWGKSPRTEQTRDYPDEYISRIEQASRDSSSAAKQFKSWRNAPCRYHVHHGIQEQEHCSLLWSKTWPKRRYTAEIYDGLQSVGTILVGEARYPIVLHKGLISGQSKYFCSAFSGAFAERKTGRIELLKESLDAFLAMVDWVYTQEIRERTMEDRRLLQALAGPRVNAFGVPDAATDDMPDDAASNVDAFGSLGAKKICQGELIELYVLADRERDLANLPSDFFALVVGKMLKLRAQPEIRPVWRLKMCFYHEHTDNAEKTTCRHEWKGYQAQLKAKGTAMEPVKA</sequence>
<dbReference type="PANTHER" id="PTHR47843">
    <property type="entry name" value="BTB DOMAIN-CONTAINING PROTEIN-RELATED"/>
    <property type="match status" value="1"/>
</dbReference>
<protein>
    <recommendedName>
        <fullName evidence="1">BTB domain-containing protein</fullName>
    </recommendedName>
</protein>
<comment type="caution">
    <text evidence="2">The sequence shown here is derived from an EMBL/GenBank/DDBJ whole genome shotgun (WGS) entry which is preliminary data.</text>
</comment>
<gene>
    <name evidence="2" type="ORF">LTR36_010538</name>
</gene>
<dbReference type="InterPro" id="IPR000210">
    <property type="entry name" value="BTB/POZ_dom"/>
</dbReference>
<evidence type="ECO:0000259" key="1">
    <source>
        <dbReference type="PROSITE" id="PS50097"/>
    </source>
</evidence>
<accession>A0AAV9J4T0</accession>
<evidence type="ECO:0000313" key="3">
    <source>
        <dbReference type="Proteomes" id="UP001324427"/>
    </source>
</evidence>